<dbReference type="EMBL" id="QRKB01000059">
    <property type="protein sequence ID" value="RHH76069.1"/>
    <property type="molecule type" value="Genomic_DNA"/>
</dbReference>
<evidence type="ECO:0000313" key="14">
    <source>
        <dbReference type="Proteomes" id="UP000284548"/>
    </source>
</evidence>
<dbReference type="Proteomes" id="UP001206014">
    <property type="component" value="Unassembled WGS sequence"/>
</dbReference>
<dbReference type="Proteomes" id="UP000284548">
    <property type="component" value="Unassembled WGS sequence"/>
</dbReference>
<evidence type="ECO:0008006" key="19">
    <source>
        <dbReference type="Google" id="ProtNLM"/>
    </source>
</evidence>
<gene>
    <name evidence="11" type="ORF">DW079_10770</name>
    <name evidence="10" type="ORF">DW192_14790</name>
    <name evidence="9" type="ORF">DW250_15555</name>
    <name evidence="8" type="ORF">DWV60_16550</name>
    <name evidence="7" type="ORF">DXB80_14825</name>
    <name evidence="6" type="ORF">DXC61_11470</name>
    <name evidence="5" type="ORF">F7D71_14795</name>
    <name evidence="1" type="ORF">KSW80_11655</name>
    <name evidence="2" type="ORF">NND11_09380</name>
    <name evidence="3" type="ORF">ONT05_14670</name>
    <name evidence="4" type="ORF">ONT19_15540</name>
</gene>
<evidence type="ECO:0000313" key="15">
    <source>
        <dbReference type="Proteomes" id="UP000286077"/>
    </source>
</evidence>
<dbReference type="Proteomes" id="UP001196316">
    <property type="component" value="Unassembled WGS sequence"/>
</dbReference>
<dbReference type="RefSeq" id="WP_117695134.1">
    <property type="nucleotide sequence ID" value="NZ_CP152485.1"/>
</dbReference>
<evidence type="ECO:0000313" key="10">
    <source>
        <dbReference type="EMBL" id="RHH76069.1"/>
    </source>
</evidence>
<dbReference type="EMBL" id="QSSA01000027">
    <property type="protein sequence ID" value="RGL57371.1"/>
    <property type="molecule type" value="Genomic_DNA"/>
</dbReference>
<reference evidence="1" key="3">
    <citation type="submission" date="2021-06" db="EMBL/GenBank/DDBJ databases">
        <title>Collection of gut derived symbiotic bacterial strains cultured from healthy donors.</title>
        <authorList>
            <person name="Lin H."/>
            <person name="Littmann E."/>
            <person name="Pamer E.G."/>
        </authorList>
    </citation>
    <scope>NUCLEOTIDE SEQUENCE</scope>
    <source>
        <strain evidence="1">MSK.21.60</strain>
    </source>
</reference>
<evidence type="ECO:0000313" key="4">
    <source>
        <dbReference type="EMBL" id="MCW4132965.1"/>
    </source>
</evidence>
<evidence type="ECO:0000313" key="3">
    <source>
        <dbReference type="EMBL" id="MCW4094762.1"/>
    </source>
</evidence>
<reference evidence="18" key="2">
    <citation type="submission" date="2019-09" db="EMBL/GenBank/DDBJ databases">
        <title>Distinct polysaccharide growth profiles of human intestinal Prevotella copri isolates.</title>
        <authorList>
            <person name="Fehlner-Peach H."/>
            <person name="Magnabosco C."/>
            <person name="Raghavan V."/>
            <person name="Scher J.U."/>
            <person name="Tett A."/>
            <person name="Cox L.M."/>
            <person name="Gottsegen C."/>
            <person name="Watters A."/>
            <person name="Wiltshire- Gordon J.D."/>
            <person name="Segata N."/>
            <person name="Bonneau R."/>
            <person name="Littman D.R."/>
        </authorList>
    </citation>
    <scope>NUCLEOTIDE SEQUENCE [LARGE SCALE GENOMIC DNA]</scope>
    <source>
        <strain evidence="18">BU41712</strain>
    </source>
</reference>
<dbReference type="EMBL" id="VZBZ01000165">
    <property type="protein sequence ID" value="MQN79100.1"/>
    <property type="molecule type" value="Genomic_DNA"/>
</dbReference>
<dbReference type="Proteomes" id="UP001209417">
    <property type="component" value="Unassembled WGS sequence"/>
</dbReference>
<dbReference type="SUPFAM" id="SSF143011">
    <property type="entry name" value="RelE-like"/>
    <property type="match status" value="1"/>
</dbReference>
<evidence type="ECO:0000313" key="12">
    <source>
        <dbReference type="Proteomes" id="UP000261187"/>
    </source>
</evidence>
<reference evidence="12 13" key="1">
    <citation type="submission" date="2018-08" db="EMBL/GenBank/DDBJ databases">
        <title>A genome reference for cultivated species of the human gut microbiota.</title>
        <authorList>
            <person name="Zou Y."/>
            <person name="Xue W."/>
            <person name="Luo G."/>
        </authorList>
    </citation>
    <scope>NUCLEOTIDE SEQUENCE [LARGE SCALE GENOMIC DNA]</scope>
    <source>
        <strain evidence="8 15">AF11-14</strain>
        <strain evidence="11 16">AF46-2NS</strain>
        <strain evidence="10 14">AM16-54</strain>
        <strain evidence="9 17">AM22-1</strain>
        <strain evidence="7 13">OM06-11</strain>
        <strain evidence="6 12">TF06-40</strain>
    </source>
</reference>
<dbReference type="Proteomes" id="UP000286211">
    <property type="component" value="Unassembled WGS sequence"/>
</dbReference>
<dbReference type="Gene3D" id="3.30.2310.20">
    <property type="entry name" value="RelE-like"/>
    <property type="match status" value="1"/>
</dbReference>
<evidence type="ECO:0000313" key="18">
    <source>
        <dbReference type="Proteomes" id="UP000423156"/>
    </source>
</evidence>
<dbReference type="EMBL" id="QRIN01000117">
    <property type="protein sequence ID" value="RHG61043.1"/>
    <property type="molecule type" value="Genomic_DNA"/>
</dbReference>
<evidence type="ECO:0000313" key="6">
    <source>
        <dbReference type="EMBL" id="RGL57371.1"/>
    </source>
</evidence>
<evidence type="ECO:0000313" key="1">
    <source>
        <dbReference type="EMBL" id="MBV3409050.1"/>
    </source>
</evidence>
<evidence type="ECO:0000313" key="17">
    <source>
        <dbReference type="Proteomes" id="UP000286501"/>
    </source>
</evidence>
<comment type="caution">
    <text evidence="6">The sequence shown here is derived from an EMBL/GenBank/DDBJ whole genome shotgun (WGS) entry which is preliminary data.</text>
</comment>
<dbReference type="EMBL" id="JAPDVG010000002">
    <property type="protein sequence ID" value="MCW4132965.1"/>
    <property type="molecule type" value="Genomic_DNA"/>
</dbReference>
<dbReference type="EMBL" id="QRNB01000058">
    <property type="protein sequence ID" value="RHK09328.1"/>
    <property type="molecule type" value="Genomic_DNA"/>
</dbReference>
<dbReference type="Proteomes" id="UP000286501">
    <property type="component" value="Unassembled WGS sequence"/>
</dbReference>
<evidence type="ECO:0000313" key="16">
    <source>
        <dbReference type="Proteomes" id="UP000286211"/>
    </source>
</evidence>
<evidence type="ECO:0000313" key="9">
    <source>
        <dbReference type="EMBL" id="RHG61043.1"/>
    </source>
</evidence>
<dbReference type="EMBL" id="JAHOEP010000034">
    <property type="protein sequence ID" value="MBV3409050.1"/>
    <property type="molecule type" value="Genomic_DNA"/>
</dbReference>
<dbReference type="EMBL" id="JANDXR010000010">
    <property type="protein sequence ID" value="MCP9501760.1"/>
    <property type="molecule type" value="Genomic_DNA"/>
</dbReference>
<accession>A0A3E5A203</accession>
<evidence type="ECO:0000313" key="11">
    <source>
        <dbReference type="EMBL" id="RHK09328.1"/>
    </source>
</evidence>
<dbReference type="Proteomes" id="UP000286077">
    <property type="component" value="Unassembled WGS sequence"/>
</dbReference>
<reference evidence="3" key="5">
    <citation type="submission" date="2022-11" db="EMBL/GenBank/DDBJ databases">
        <title>Genomic repertoires linked with pathogenic potency of arthritogenic Prevotella copri isolated from the gut of rheumatoid arthritis patients.</title>
        <authorList>
            <person name="Nii T."/>
            <person name="Maeda Y."/>
            <person name="Motooka D."/>
            <person name="Naito M."/>
            <person name="Matsumoto Y."/>
            <person name="Ogawa T."/>
            <person name="Oguro-Igashira E."/>
            <person name="Kishikawa T."/>
            <person name="Yamashita M."/>
            <person name="Koizumi S."/>
            <person name="Kurakawa T."/>
            <person name="Okumura R."/>
            <person name="Kayama H."/>
            <person name="Murakami M."/>
            <person name="Sakaguchi T."/>
            <person name="Das B."/>
            <person name="Nakamura S."/>
            <person name="Okada Y."/>
            <person name="Kumanogoh A."/>
            <person name="Takeda K."/>
        </authorList>
    </citation>
    <scope>NUCLEOTIDE SEQUENCE</scope>
    <source>
        <strain evidence="4">H019-1</strain>
        <strain evidence="3">N016-13</strain>
    </source>
</reference>
<dbReference type="Proteomes" id="UP000261245">
    <property type="component" value="Unassembled WGS sequence"/>
</dbReference>
<reference evidence="5" key="6">
    <citation type="submission" date="2022-12" db="EMBL/GenBank/DDBJ databases">
        <title>Distinct polysaccharide growth profiles of human intestinal Prevotella copri isolates.</title>
        <authorList>
            <person name="Fehlner-Peach H."/>
            <person name="Magnabosco C."/>
            <person name="Raghavan V."/>
            <person name="Scher J.U."/>
            <person name="Tett A."/>
            <person name="Cox L.M."/>
            <person name="Gottsegen C."/>
            <person name="Watters A."/>
            <person name="Wiltshire- Gordon J.D."/>
            <person name="Segata N."/>
            <person name="Bonneau R."/>
            <person name="Littman D.R."/>
        </authorList>
    </citation>
    <scope>NUCLEOTIDE SEQUENCE</scope>
    <source>
        <strain evidence="5">BU41712</strain>
    </source>
</reference>
<sequence length="101" mass="11705">MNVEFSKAFVKASKRLSGKMLDSLRRTIVEVKAAKGIQDISDCKKLVGYRNIYRIRLGDYRALFTLEIEFSGDTIFFQYLAPRGEAYGKKMKTELKRIDKE</sequence>
<dbReference type="EMBL" id="JAPDUS010000040">
    <property type="protein sequence ID" value="MCW4094762.1"/>
    <property type="molecule type" value="Genomic_DNA"/>
</dbReference>
<organism evidence="6 12">
    <name type="scientific">Segatella copri</name>
    <dbReference type="NCBI Taxonomy" id="165179"/>
    <lineage>
        <taxon>Bacteria</taxon>
        <taxon>Pseudomonadati</taxon>
        <taxon>Bacteroidota</taxon>
        <taxon>Bacteroidia</taxon>
        <taxon>Bacteroidales</taxon>
        <taxon>Prevotellaceae</taxon>
        <taxon>Segatella</taxon>
    </lineage>
</organism>
<evidence type="ECO:0000313" key="13">
    <source>
        <dbReference type="Proteomes" id="UP000261245"/>
    </source>
</evidence>
<dbReference type="Proteomes" id="UP001209074">
    <property type="component" value="Unassembled WGS sequence"/>
</dbReference>
<evidence type="ECO:0000313" key="5">
    <source>
        <dbReference type="EMBL" id="MQN79100.1"/>
    </source>
</evidence>
<dbReference type="EMBL" id="QSAQ01000102">
    <property type="protein sequence ID" value="RGW62256.1"/>
    <property type="molecule type" value="Genomic_DNA"/>
</dbReference>
<evidence type="ECO:0000313" key="7">
    <source>
        <dbReference type="EMBL" id="RGN02211.1"/>
    </source>
</evidence>
<dbReference type="AlphaFoldDB" id="A0A3E5A203"/>
<evidence type="ECO:0000313" key="8">
    <source>
        <dbReference type="EMBL" id="RGW62256.1"/>
    </source>
</evidence>
<dbReference type="EMBL" id="QSUC01000091">
    <property type="protein sequence ID" value="RGN02211.1"/>
    <property type="molecule type" value="Genomic_DNA"/>
</dbReference>
<proteinExistence type="predicted"/>
<dbReference type="Proteomes" id="UP000261187">
    <property type="component" value="Unassembled WGS sequence"/>
</dbReference>
<name>A0A3E5A203_9BACT</name>
<dbReference type="Proteomes" id="UP000423156">
    <property type="component" value="Unassembled WGS sequence"/>
</dbReference>
<reference evidence="2" key="4">
    <citation type="submission" date="2022-07" db="EMBL/GenBank/DDBJ databases">
        <title>Prevotella copri.</title>
        <authorList>
            <person name="Yang C."/>
        </authorList>
    </citation>
    <scope>NUCLEOTIDE SEQUENCE</scope>
    <source>
        <strain evidence="2">HF88</strain>
    </source>
</reference>
<dbReference type="InterPro" id="IPR035093">
    <property type="entry name" value="RelE/ParE_toxin_dom_sf"/>
</dbReference>
<evidence type="ECO:0000313" key="2">
    <source>
        <dbReference type="EMBL" id="MCP9501760.1"/>
    </source>
</evidence>
<protein>
    <recommendedName>
        <fullName evidence="19">Type II toxin-antitoxin system RelE/ParE family toxin</fullName>
    </recommendedName>
</protein>